<organism evidence="2 3">
    <name type="scientific">Brachyspira aalborgi</name>
    <dbReference type="NCBI Taxonomy" id="29522"/>
    <lineage>
        <taxon>Bacteria</taxon>
        <taxon>Pseudomonadati</taxon>
        <taxon>Spirochaetota</taxon>
        <taxon>Spirochaetia</taxon>
        <taxon>Brachyspirales</taxon>
        <taxon>Brachyspiraceae</taxon>
        <taxon>Brachyspira</taxon>
    </lineage>
</organism>
<comment type="caution">
    <text evidence="2">The sequence shown here is derived from an EMBL/GenBank/DDBJ whole genome shotgun (WGS) entry which is preliminary data.</text>
</comment>
<dbReference type="AlphaFoldDB" id="A0A5C8GHG6"/>
<dbReference type="RefSeq" id="WP_147560022.1">
    <property type="nucleotide sequence ID" value="NZ_SAYK01000003.1"/>
</dbReference>
<dbReference type="Proteomes" id="UP000322188">
    <property type="component" value="Unassembled WGS sequence"/>
</dbReference>
<evidence type="ECO:0000313" key="2">
    <source>
        <dbReference type="EMBL" id="TXJ61362.1"/>
    </source>
</evidence>
<keyword evidence="1" id="KW-0732">Signal</keyword>
<dbReference type="PROSITE" id="PS51257">
    <property type="entry name" value="PROKAR_LIPOPROTEIN"/>
    <property type="match status" value="1"/>
</dbReference>
<feature type="signal peptide" evidence="1">
    <location>
        <begin position="1"/>
        <end position="28"/>
    </location>
</feature>
<evidence type="ECO:0000256" key="1">
    <source>
        <dbReference type="SAM" id="SignalP"/>
    </source>
</evidence>
<feature type="chain" id="PRO_5022807597" evidence="1">
    <location>
        <begin position="29"/>
        <end position="157"/>
    </location>
</feature>
<reference evidence="2 3" key="1">
    <citation type="journal article" date="1992" name="Lakartidningen">
        <title>[Penicillin V and not amoxicillin is the first choice preparation in acute otitis].</title>
        <authorList>
            <person name="Kamme C."/>
            <person name="Lundgren K."/>
            <person name="Prellner K."/>
        </authorList>
    </citation>
    <scope>NUCLEOTIDE SEQUENCE [LARGE SCALE GENOMIC DNA]</scope>
    <source>
        <strain evidence="2 3">PC2022III</strain>
    </source>
</reference>
<sequence length="157" mass="17287">MKNSKNKKLFTYMVVGALVMALSISCKSNEVPQETGSTSSNHPSQGTYTNTIYNDSATVTINNNGTCTISGTAHFISGSTTDYTNFSITVTKWWYYYPESGSSITYRAGSSWEKSEATIDLPATDYFDVSYYTDSGELGISFGPEGKRYWTGNLTKQ</sequence>
<dbReference type="EMBL" id="SAYK01000003">
    <property type="protein sequence ID" value="TXJ61362.1"/>
    <property type="molecule type" value="Genomic_DNA"/>
</dbReference>
<protein>
    <submittedName>
        <fullName evidence="2">Uncharacterized protein</fullName>
    </submittedName>
</protein>
<accession>A0A5C8GHG6</accession>
<dbReference type="GeneID" id="61066421"/>
<name>A0A5C8GHG6_9SPIR</name>
<evidence type="ECO:0000313" key="3">
    <source>
        <dbReference type="Proteomes" id="UP000322188"/>
    </source>
</evidence>
<gene>
    <name evidence="2" type="ORF">EPJ74_03785</name>
</gene>
<proteinExistence type="predicted"/>